<accession>A0A158D5I5</accession>
<name>A0A158D5I5_9BURK</name>
<dbReference type="Proteomes" id="UP000054870">
    <property type="component" value="Unassembled WGS sequence"/>
</dbReference>
<comment type="caution">
    <text evidence="1">The sequence shown here is derived from an EMBL/GenBank/DDBJ whole genome shotgun (WGS) entry which is preliminary data.</text>
</comment>
<evidence type="ECO:0000313" key="2">
    <source>
        <dbReference type="Proteomes" id="UP000054870"/>
    </source>
</evidence>
<protein>
    <submittedName>
        <fullName evidence="1">Uncharacterized protein</fullName>
    </submittedName>
</protein>
<evidence type="ECO:0000313" key="1">
    <source>
        <dbReference type="EMBL" id="SAK89905.1"/>
    </source>
</evidence>
<dbReference type="RefSeq" id="WP_235012321.1">
    <property type="nucleotide sequence ID" value="NZ_FCOF02000051.1"/>
</dbReference>
<dbReference type="EMBL" id="FCOF02000051">
    <property type="protein sequence ID" value="SAK89905.1"/>
    <property type="molecule type" value="Genomic_DNA"/>
</dbReference>
<proteinExistence type="predicted"/>
<keyword evidence="2" id="KW-1185">Reference proteome</keyword>
<gene>
    <name evidence="1" type="ORF">AWB75_06243</name>
</gene>
<sequence>MAHATLETPEVSVVLEPGQAALRSAVGAVSMLGDDEANALMRLSDEELGHLIKSGLSQIMPVARRITLDLPKVSEKSKEVVCLDNAELLERPKADAADVWDKVVDKDKILKGRQALVRSKQLIPAAVLWEGLGVTKQALSKAVKSGRVFTVDVGAATYYPAFYLDTDFDRKELAKVTQMLGSLPGWSKYEFFTTPSDFLDQTTPLKALSRGMVDEVKKLALAFIER</sequence>
<reference evidence="1" key="1">
    <citation type="submission" date="2016-01" db="EMBL/GenBank/DDBJ databases">
        <authorList>
            <person name="Peeters C."/>
        </authorList>
    </citation>
    <scope>NUCLEOTIDE SEQUENCE [LARGE SCALE GENOMIC DNA]</scope>
    <source>
        <strain evidence="1">LMG 29318</strain>
    </source>
</reference>
<organism evidence="1 2">
    <name type="scientific">Caballeronia catudaia</name>
    <dbReference type="NCBI Taxonomy" id="1777136"/>
    <lineage>
        <taxon>Bacteria</taxon>
        <taxon>Pseudomonadati</taxon>
        <taxon>Pseudomonadota</taxon>
        <taxon>Betaproteobacteria</taxon>
        <taxon>Burkholderiales</taxon>
        <taxon>Burkholderiaceae</taxon>
        <taxon>Caballeronia</taxon>
    </lineage>
</organism>
<dbReference type="AlphaFoldDB" id="A0A158D5I5"/>